<organism evidence="2 3">
    <name type="scientific">Paracidobacterium acidisoli</name>
    <dbReference type="NCBI Taxonomy" id="2303751"/>
    <lineage>
        <taxon>Bacteria</taxon>
        <taxon>Pseudomonadati</taxon>
        <taxon>Acidobacteriota</taxon>
        <taxon>Terriglobia</taxon>
        <taxon>Terriglobales</taxon>
        <taxon>Acidobacteriaceae</taxon>
        <taxon>Paracidobacterium</taxon>
    </lineage>
</organism>
<proteinExistence type="predicted"/>
<dbReference type="EMBL" id="QVQT01000004">
    <property type="protein sequence ID" value="RFU16182.1"/>
    <property type="molecule type" value="Genomic_DNA"/>
</dbReference>
<dbReference type="InterPro" id="IPR029063">
    <property type="entry name" value="SAM-dependent_MTases_sf"/>
</dbReference>
<dbReference type="InterPro" id="IPR052514">
    <property type="entry name" value="SAM-dependent_MTase"/>
</dbReference>
<dbReference type="GO" id="GO:0008168">
    <property type="term" value="F:methyltransferase activity"/>
    <property type="evidence" value="ECO:0007669"/>
    <property type="project" value="UniProtKB-KW"/>
</dbReference>
<evidence type="ECO:0000313" key="2">
    <source>
        <dbReference type="EMBL" id="RFU16182.1"/>
    </source>
</evidence>
<dbReference type="InterPro" id="IPR006342">
    <property type="entry name" value="FkbM_mtfrase"/>
</dbReference>
<keyword evidence="2" id="KW-0489">Methyltransferase</keyword>
<feature type="domain" description="Methyltransferase FkbM" evidence="1">
    <location>
        <begin position="88"/>
        <end position="249"/>
    </location>
</feature>
<keyword evidence="2" id="KW-0808">Transferase</keyword>
<evidence type="ECO:0000259" key="1">
    <source>
        <dbReference type="Pfam" id="PF05050"/>
    </source>
</evidence>
<dbReference type="RefSeq" id="WP_117300276.1">
    <property type="nucleotide sequence ID" value="NZ_QVQT02000004.1"/>
</dbReference>
<dbReference type="GO" id="GO:0032259">
    <property type="term" value="P:methylation"/>
    <property type="evidence" value="ECO:0007669"/>
    <property type="project" value="UniProtKB-KW"/>
</dbReference>
<keyword evidence="3" id="KW-1185">Reference proteome</keyword>
<dbReference type="Proteomes" id="UP000264702">
    <property type="component" value="Unassembled WGS sequence"/>
</dbReference>
<dbReference type="AlphaFoldDB" id="A0A372IMJ7"/>
<gene>
    <name evidence="2" type="ORF">D0Y96_12270</name>
</gene>
<dbReference type="PANTHER" id="PTHR34203">
    <property type="entry name" value="METHYLTRANSFERASE, FKBM FAMILY PROTEIN"/>
    <property type="match status" value="1"/>
</dbReference>
<dbReference type="PANTHER" id="PTHR34203:SF15">
    <property type="entry name" value="SLL1173 PROTEIN"/>
    <property type="match status" value="1"/>
</dbReference>
<reference evidence="2 3" key="1">
    <citation type="submission" date="2018-08" db="EMBL/GenBank/DDBJ databases">
        <title>Acidipila sp. 4G-K13, an acidobacterium isolated from forest soil.</title>
        <authorList>
            <person name="Gao Z.-H."/>
            <person name="Qiu L.-H."/>
        </authorList>
    </citation>
    <scope>NUCLEOTIDE SEQUENCE [LARGE SCALE GENOMIC DNA]</scope>
    <source>
        <strain evidence="2 3">4G-K13</strain>
    </source>
</reference>
<dbReference type="NCBIfam" id="TIGR01444">
    <property type="entry name" value="fkbM_fam"/>
    <property type="match status" value="1"/>
</dbReference>
<comment type="caution">
    <text evidence="2">The sequence shown here is derived from an EMBL/GenBank/DDBJ whole genome shotgun (WGS) entry which is preliminary data.</text>
</comment>
<dbReference type="Pfam" id="PF05050">
    <property type="entry name" value="Methyltransf_21"/>
    <property type="match status" value="1"/>
</dbReference>
<name>A0A372IMJ7_9BACT</name>
<sequence>MPFAEKSIRAFREQFHPLFYLRKSKLGRGAIRLVDRPAWISVPGVGFPVRGLLVTHGLAFAATGSQEPSCEALVLSCVRHLELRSFWDVGANIGHYTWLLKTAVPHLSVVLFEALPANAALIRQTLDRCSFPDITLVSAGVSEQAGTALLRTNAVAGATSSLESEGATFEERHWGVPAGTLSIPLVSIDEQRAHHGSIDLMKIDVEGHEAAVLRGAQQTIDSDQPILFVECGHPNHACLLSLENQGYRIIDADHLTTDLRPDVSISNYFGFPSRFSSQVDEVLAAARDLTAQNRRNTA</sequence>
<dbReference type="OrthoDB" id="5329963at2"/>
<dbReference type="SUPFAM" id="SSF53335">
    <property type="entry name" value="S-adenosyl-L-methionine-dependent methyltransferases"/>
    <property type="match status" value="1"/>
</dbReference>
<accession>A0A372IMJ7</accession>
<evidence type="ECO:0000313" key="3">
    <source>
        <dbReference type="Proteomes" id="UP000264702"/>
    </source>
</evidence>
<protein>
    <submittedName>
        <fullName evidence="2">FkbM family methyltransferase</fullName>
    </submittedName>
</protein>
<dbReference type="Gene3D" id="3.40.50.150">
    <property type="entry name" value="Vaccinia Virus protein VP39"/>
    <property type="match status" value="1"/>
</dbReference>